<protein>
    <submittedName>
        <fullName evidence="2">Uncharacterized protein</fullName>
    </submittedName>
</protein>
<keyword evidence="3" id="KW-1185">Reference proteome</keyword>
<feature type="transmembrane region" description="Helical" evidence="1">
    <location>
        <begin position="93"/>
        <end position="111"/>
    </location>
</feature>
<reference evidence="2 3" key="1">
    <citation type="journal article" date="2015" name="Genome Announc.">
        <title>Expanding the biotechnology potential of lactobacilli through comparative genomics of 213 strains and associated genera.</title>
        <authorList>
            <person name="Sun Z."/>
            <person name="Harris H.M."/>
            <person name="McCann A."/>
            <person name="Guo C."/>
            <person name="Argimon S."/>
            <person name="Zhang W."/>
            <person name="Yang X."/>
            <person name="Jeffery I.B."/>
            <person name="Cooney J.C."/>
            <person name="Kagawa T.F."/>
            <person name="Liu W."/>
            <person name="Song Y."/>
            <person name="Salvetti E."/>
            <person name="Wrobel A."/>
            <person name="Rasinkangas P."/>
            <person name="Parkhill J."/>
            <person name="Rea M.C."/>
            <person name="O'Sullivan O."/>
            <person name="Ritari J."/>
            <person name="Douillard F.P."/>
            <person name="Paul Ross R."/>
            <person name="Yang R."/>
            <person name="Briner A.E."/>
            <person name="Felis G.E."/>
            <person name="de Vos W.M."/>
            <person name="Barrangou R."/>
            <person name="Klaenhammer T.R."/>
            <person name="Caufield P.W."/>
            <person name="Cui Y."/>
            <person name="Zhang H."/>
            <person name="O'Toole P.W."/>
        </authorList>
    </citation>
    <scope>NUCLEOTIDE SEQUENCE [LARGE SCALE GENOMIC DNA]</scope>
    <source>
        <strain evidence="2 3">DSM 20505</strain>
    </source>
</reference>
<dbReference type="RefSeq" id="WP_054678041.1">
    <property type="nucleotide sequence ID" value="NZ_AYYO01000037.1"/>
</dbReference>
<accession>A0A0R1ZJE0</accession>
<feature type="transmembrane region" description="Helical" evidence="1">
    <location>
        <begin position="61"/>
        <end position="81"/>
    </location>
</feature>
<gene>
    <name evidence="2" type="ORF">FC18_GL001712</name>
</gene>
<evidence type="ECO:0000256" key="1">
    <source>
        <dbReference type="SAM" id="Phobius"/>
    </source>
</evidence>
<keyword evidence="1" id="KW-0812">Transmembrane</keyword>
<dbReference type="AlphaFoldDB" id="A0A0R1ZJE0"/>
<dbReference type="PATRIC" id="fig|1291052.5.peg.1751"/>
<proteinExistence type="predicted"/>
<dbReference type="STRING" id="1291052.FC18_GL001712"/>
<comment type="caution">
    <text evidence="2">The sequence shown here is derived from an EMBL/GenBank/DDBJ whole genome shotgun (WGS) entry which is preliminary data.</text>
</comment>
<evidence type="ECO:0000313" key="3">
    <source>
        <dbReference type="Proteomes" id="UP000051679"/>
    </source>
</evidence>
<dbReference type="EMBL" id="AYYO01000037">
    <property type="protein sequence ID" value="KRM55005.1"/>
    <property type="molecule type" value="Genomic_DNA"/>
</dbReference>
<dbReference type="Proteomes" id="UP000051679">
    <property type="component" value="Unassembled WGS sequence"/>
</dbReference>
<organism evidence="2 3">
    <name type="scientific">Lacticaseibacillus sharpeae JCM 1186 = DSM 20505</name>
    <dbReference type="NCBI Taxonomy" id="1291052"/>
    <lineage>
        <taxon>Bacteria</taxon>
        <taxon>Bacillati</taxon>
        <taxon>Bacillota</taxon>
        <taxon>Bacilli</taxon>
        <taxon>Lactobacillales</taxon>
        <taxon>Lactobacillaceae</taxon>
        <taxon>Lacticaseibacillus</taxon>
    </lineage>
</organism>
<evidence type="ECO:0000313" key="2">
    <source>
        <dbReference type="EMBL" id="KRM55005.1"/>
    </source>
</evidence>
<feature type="transmembrane region" description="Helical" evidence="1">
    <location>
        <begin position="150"/>
        <end position="169"/>
    </location>
</feature>
<name>A0A0R1ZJE0_9LACO</name>
<keyword evidence="1" id="KW-0472">Membrane</keyword>
<feature type="transmembrane region" description="Helical" evidence="1">
    <location>
        <begin position="6"/>
        <end position="26"/>
    </location>
</feature>
<sequence>MIVLRLLLGFIAIIFMFISIFSTIPVSKITRRLNQQTKAANANSTQAELAKQREYLRLKKPARLTLTIWIAFMLILVATGFCLREMLDNVNLAFGFGCVVMFLFAGLQLLYRRIVVHGNQLRAAYLEAHPENELHFYTYNPDDVMRYRSANATVIVLSLVTAVLFLLAATL</sequence>
<keyword evidence="1" id="KW-1133">Transmembrane helix</keyword>